<dbReference type="Gene3D" id="2.20.110.10">
    <property type="entry name" value="Histone H3 K4-specific methyltransferase SET7/9 N-terminal domain"/>
    <property type="match status" value="1"/>
</dbReference>
<organism evidence="2 3">
    <name type="scientific">Chryseobacterium angstadtii</name>
    <dbReference type="NCBI Taxonomy" id="558151"/>
    <lineage>
        <taxon>Bacteria</taxon>
        <taxon>Pseudomonadati</taxon>
        <taxon>Bacteroidota</taxon>
        <taxon>Flavobacteriia</taxon>
        <taxon>Flavobacteriales</taxon>
        <taxon>Weeksellaceae</taxon>
        <taxon>Chryseobacterium group</taxon>
        <taxon>Chryseobacterium</taxon>
    </lineage>
</organism>
<dbReference type="SUPFAM" id="SSF82185">
    <property type="entry name" value="Histone H3 K4-specific methyltransferase SET7/9 N-terminal domain"/>
    <property type="match status" value="1"/>
</dbReference>
<evidence type="ECO:0008006" key="4">
    <source>
        <dbReference type="Google" id="ProtNLM"/>
    </source>
</evidence>
<evidence type="ECO:0000313" key="2">
    <source>
        <dbReference type="EMBL" id="KMQ64631.1"/>
    </source>
</evidence>
<keyword evidence="3" id="KW-1185">Reference proteome</keyword>
<protein>
    <recommendedName>
        <fullName evidence="4">MORN repeat variant</fullName>
    </recommendedName>
</protein>
<reference evidence="2 3" key="1">
    <citation type="journal article" date="2013" name="Int. J. Syst. Evol. Microbiol.">
        <title>Chryseobacterium angstadtii sp. nov., isolated from a newt tank.</title>
        <authorList>
            <person name="Kirk K.E."/>
            <person name="Hoffman J.A."/>
            <person name="Smith K.A."/>
            <person name="Strahan B.L."/>
            <person name="Failor K.C."/>
            <person name="Krebs J.E."/>
            <person name="Gale A.N."/>
            <person name="Do T.D."/>
            <person name="Sontag T.C."/>
            <person name="Batties A.M."/>
            <person name="Mistiszyn K."/>
            <person name="Newman J.D."/>
        </authorList>
    </citation>
    <scope>NUCLEOTIDE SEQUENCE [LARGE SCALE GENOMIC DNA]</scope>
    <source>
        <strain evidence="2 3">KM</strain>
    </source>
</reference>
<proteinExistence type="predicted"/>
<dbReference type="AlphaFoldDB" id="A0A0J7IFD6"/>
<feature type="chain" id="PRO_5005288916" description="MORN repeat variant" evidence="1">
    <location>
        <begin position="23"/>
        <end position="328"/>
    </location>
</feature>
<keyword evidence="1" id="KW-0732">Signal</keyword>
<feature type="signal peptide" evidence="1">
    <location>
        <begin position="1"/>
        <end position="22"/>
    </location>
</feature>
<evidence type="ECO:0000313" key="3">
    <source>
        <dbReference type="Proteomes" id="UP000036261"/>
    </source>
</evidence>
<dbReference type="OrthoDB" id="697200at2"/>
<dbReference type="Proteomes" id="UP000036261">
    <property type="component" value="Unassembled WGS sequence"/>
</dbReference>
<gene>
    <name evidence="2" type="ORF">ACM46_10295</name>
</gene>
<dbReference type="EMBL" id="LFND01000003">
    <property type="protein sequence ID" value="KMQ64631.1"/>
    <property type="molecule type" value="Genomic_DNA"/>
</dbReference>
<accession>A0A0J7IFD6</accession>
<dbReference type="PATRIC" id="fig|558151.6.peg.2172"/>
<dbReference type="RefSeq" id="WP_048506559.1">
    <property type="nucleotide sequence ID" value="NZ_LFND01000003.1"/>
</dbReference>
<evidence type="ECO:0000256" key="1">
    <source>
        <dbReference type="SAM" id="SignalP"/>
    </source>
</evidence>
<dbReference type="PROSITE" id="PS51257">
    <property type="entry name" value="PROKAR_LIPOPROTEIN"/>
    <property type="match status" value="1"/>
</dbReference>
<comment type="caution">
    <text evidence="2">The sequence shown here is derived from an EMBL/GenBank/DDBJ whole genome shotgun (WGS) entry which is preliminary data.</text>
</comment>
<name>A0A0J7IFD6_9FLAO</name>
<sequence length="328" mass="38507">MPKINIACFTILFFLFSCYSKAQTENKVPNVETHSTDKGLLPFNTNKKDCISLPFGYPDISKRITVDSVLSAIQDEHKLKEINSLQFEKTVKKDFVLLPEDYDVFLPFTTTVNEKYDRIKTATDFLCYGDYSLYFMAVYNTVRYTNPYIEKIYLVSTKNNKLIDMKRIYLNHQGEMGFANYTLFNIDKNHIISLRDYELTENPFQLKPIHQYQILPSGKFAGYYEHDGSYKNDEEQGLVKNHKKEGKWIETKSNGSLDLQKHPEFTDPYTYLEAEYKNGLPTGQWKFYKLLQQYSEETGEPILNTRKKGPLIYTEIYKDGVLEKREFH</sequence>
<dbReference type="STRING" id="558151.ACM46_10295"/>